<dbReference type="Proteomes" id="UP001159364">
    <property type="component" value="Linkage Group LG02"/>
</dbReference>
<comment type="caution">
    <text evidence="1">The sequence shown here is derived from an EMBL/GenBank/DDBJ whole genome shotgun (WGS) entry which is preliminary data.</text>
</comment>
<accession>A0AAV8TZ76</accession>
<reference evidence="1 2" key="1">
    <citation type="submission" date="2021-09" db="EMBL/GenBank/DDBJ databases">
        <title>Genomic insights and catalytic innovation underlie evolution of tropane alkaloids biosynthesis.</title>
        <authorList>
            <person name="Wang Y.-J."/>
            <person name="Tian T."/>
            <person name="Huang J.-P."/>
            <person name="Huang S.-X."/>
        </authorList>
    </citation>
    <scope>NUCLEOTIDE SEQUENCE [LARGE SCALE GENOMIC DNA]</scope>
    <source>
        <strain evidence="1">KIB-2018</strain>
        <tissue evidence="1">Leaf</tissue>
    </source>
</reference>
<gene>
    <name evidence="1" type="ORF">K2173_027473</name>
</gene>
<evidence type="ECO:0000313" key="1">
    <source>
        <dbReference type="EMBL" id="KAJ8772296.1"/>
    </source>
</evidence>
<evidence type="ECO:0000313" key="2">
    <source>
        <dbReference type="Proteomes" id="UP001159364"/>
    </source>
</evidence>
<proteinExistence type="predicted"/>
<protein>
    <submittedName>
        <fullName evidence="1">Uncharacterized protein</fullName>
    </submittedName>
</protein>
<dbReference type="AlphaFoldDB" id="A0AAV8TZ76"/>
<dbReference type="EMBL" id="JAIWQS010000002">
    <property type="protein sequence ID" value="KAJ8772296.1"/>
    <property type="molecule type" value="Genomic_DNA"/>
</dbReference>
<name>A0AAV8TZ76_9ROSI</name>
<organism evidence="1 2">
    <name type="scientific">Erythroxylum novogranatense</name>
    <dbReference type="NCBI Taxonomy" id="1862640"/>
    <lineage>
        <taxon>Eukaryota</taxon>
        <taxon>Viridiplantae</taxon>
        <taxon>Streptophyta</taxon>
        <taxon>Embryophyta</taxon>
        <taxon>Tracheophyta</taxon>
        <taxon>Spermatophyta</taxon>
        <taxon>Magnoliopsida</taxon>
        <taxon>eudicotyledons</taxon>
        <taxon>Gunneridae</taxon>
        <taxon>Pentapetalae</taxon>
        <taxon>rosids</taxon>
        <taxon>fabids</taxon>
        <taxon>Malpighiales</taxon>
        <taxon>Erythroxylaceae</taxon>
        <taxon>Erythroxylum</taxon>
    </lineage>
</organism>
<keyword evidence="2" id="KW-1185">Reference proteome</keyword>
<sequence length="126" mass="13851">MTSLLGSLVQLSVRSFTIFQPTQISFPANCVPCTLETASSSPQLEYRVPVSRYGLVLTIMGFQEVVQMTSFPGKMNRNFQATVQWSLPRRGRRTTTLIASLQTTHNSDSLTSPYDCCTLASALIPG</sequence>